<accession>A0A9Q1DWB5</accession>
<evidence type="ECO:0000256" key="1">
    <source>
        <dbReference type="SAM" id="MobiDB-lite"/>
    </source>
</evidence>
<sequence>MLGDGEPLSVRRVNAGAVGVVGLPRRRSPCGDRATEPCQIPRPAERLRPGALGVTRAPPAGEIGEIGPRGLSAVSQARPGRHVRSFGEREPGRLAGLSFSRKEAIGAVSSGHGAHAPRYRVAVFTRPRVPYPLTPAVRNRQRCHTICRLEGDFQVRTHHVEYCDGGILDPDDVLTDLVEDKDKRPERKRRRSSSSVGRVAPSDHTEGAERELFMRDALPDILRVIGREPHLCVRL</sequence>
<evidence type="ECO:0000313" key="4">
    <source>
        <dbReference type="Proteomes" id="UP001152803"/>
    </source>
</evidence>
<dbReference type="InterPro" id="IPR021922">
    <property type="entry name" value="Par3/HAL_N"/>
</dbReference>
<reference evidence="3" key="1">
    <citation type="journal article" date="2023" name="Science">
        <title>Genome structures resolve the early diversification of teleost fishes.</title>
        <authorList>
            <person name="Parey E."/>
            <person name="Louis A."/>
            <person name="Montfort J."/>
            <person name="Bouchez O."/>
            <person name="Roques C."/>
            <person name="Iampietro C."/>
            <person name="Lluch J."/>
            <person name="Castinel A."/>
            <person name="Donnadieu C."/>
            <person name="Desvignes T."/>
            <person name="Floi Bucao C."/>
            <person name="Jouanno E."/>
            <person name="Wen M."/>
            <person name="Mejri S."/>
            <person name="Dirks R."/>
            <person name="Jansen H."/>
            <person name="Henkel C."/>
            <person name="Chen W.J."/>
            <person name="Zahm M."/>
            <person name="Cabau C."/>
            <person name="Klopp C."/>
            <person name="Thompson A.W."/>
            <person name="Robinson-Rechavi M."/>
            <person name="Braasch I."/>
            <person name="Lecointre G."/>
            <person name="Bobe J."/>
            <person name="Postlethwait J.H."/>
            <person name="Berthelot C."/>
            <person name="Roest Crollius H."/>
            <person name="Guiguen Y."/>
        </authorList>
    </citation>
    <scope>NUCLEOTIDE SEQUENCE</scope>
    <source>
        <strain evidence="3">Concon-B</strain>
    </source>
</reference>
<proteinExistence type="predicted"/>
<protein>
    <recommendedName>
        <fullName evidence="2">Par3/HAL N-terminal domain-containing protein</fullName>
    </recommendedName>
</protein>
<dbReference type="AlphaFoldDB" id="A0A9Q1DWB5"/>
<dbReference type="Pfam" id="PF12053">
    <property type="entry name" value="Par3_HAL_N_term"/>
    <property type="match status" value="1"/>
</dbReference>
<organism evidence="3 4">
    <name type="scientific">Conger conger</name>
    <name type="common">Conger eel</name>
    <name type="synonym">Muraena conger</name>
    <dbReference type="NCBI Taxonomy" id="82655"/>
    <lineage>
        <taxon>Eukaryota</taxon>
        <taxon>Metazoa</taxon>
        <taxon>Chordata</taxon>
        <taxon>Craniata</taxon>
        <taxon>Vertebrata</taxon>
        <taxon>Euteleostomi</taxon>
        <taxon>Actinopterygii</taxon>
        <taxon>Neopterygii</taxon>
        <taxon>Teleostei</taxon>
        <taxon>Anguilliformes</taxon>
        <taxon>Congridae</taxon>
        <taxon>Conger</taxon>
    </lineage>
</organism>
<evidence type="ECO:0000259" key="2">
    <source>
        <dbReference type="Pfam" id="PF12053"/>
    </source>
</evidence>
<dbReference type="OrthoDB" id="6264899at2759"/>
<comment type="caution">
    <text evidence="3">The sequence shown here is derived from an EMBL/GenBank/DDBJ whole genome shotgun (WGS) entry which is preliminary data.</text>
</comment>
<keyword evidence="4" id="KW-1185">Reference proteome</keyword>
<feature type="region of interest" description="Disordered" evidence="1">
    <location>
        <begin position="179"/>
        <end position="208"/>
    </location>
</feature>
<gene>
    <name evidence="3" type="ORF">COCON_G00054860</name>
</gene>
<dbReference type="EMBL" id="JAFJMO010000003">
    <property type="protein sequence ID" value="KAJ8282967.1"/>
    <property type="molecule type" value="Genomic_DNA"/>
</dbReference>
<dbReference type="Proteomes" id="UP001152803">
    <property type="component" value="Unassembled WGS sequence"/>
</dbReference>
<name>A0A9Q1DWB5_CONCO</name>
<dbReference type="Gene3D" id="3.10.20.90">
    <property type="entry name" value="Phosphatidylinositol 3-kinase Catalytic Subunit, Chain A, domain 1"/>
    <property type="match status" value="1"/>
</dbReference>
<evidence type="ECO:0000313" key="3">
    <source>
        <dbReference type="EMBL" id="KAJ8282967.1"/>
    </source>
</evidence>
<feature type="domain" description="Par3/HAL N-terminal" evidence="2">
    <location>
        <begin position="141"/>
        <end position="183"/>
    </location>
</feature>